<reference evidence="1" key="2">
    <citation type="submission" date="2019-06" db="EMBL/GenBank/DDBJ databases">
        <title>Genomics analysis of Aphanomyces spp. identifies a new class of oomycete effector associated with host adaptation.</title>
        <authorList>
            <person name="Gaulin E."/>
        </authorList>
    </citation>
    <scope>NUCLEOTIDE SEQUENCE</scope>
    <source>
        <strain evidence="1">CBS 578.67</strain>
    </source>
</reference>
<name>A0A485LCM8_9STRA</name>
<keyword evidence="3" id="KW-1185">Reference proteome</keyword>
<reference evidence="2 3" key="1">
    <citation type="submission" date="2019-03" db="EMBL/GenBank/DDBJ databases">
        <authorList>
            <person name="Gaulin E."/>
            <person name="Dumas B."/>
        </authorList>
    </citation>
    <scope>NUCLEOTIDE SEQUENCE [LARGE SCALE GENOMIC DNA]</scope>
    <source>
        <strain evidence="2">CBS 568.67</strain>
    </source>
</reference>
<dbReference type="EMBL" id="CAADRA010006392">
    <property type="protein sequence ID" value="VFT94759.1"/>
    <property type="molecule type" value="Genomic_DNA"/>
</dbReference>
<dbReference type="OrthoDB" id="73027at2759"/>
<evidence type="ECO:0000313" key="1">
    <source>
        <dbReference type="EMBL" id="KAF0690573.1"/>
    </source>
</evidence>
<proteinExistence type="predicted"/>
<gene>
    <name evidence="2" type="primary">Aste57867_18020</name>
    <name evidence="1" type="ORF">As57867_017958</name>
    <name evidence="2" type="ORF">ASTE57867_18020</name>
</gene>
<evidence type="ECO:0000313" key="2">
    <source>
        <dbReference type="EMBL" id="VFT94759.1"/>
    </source>
</evidence>
<evidence type="ECO:0000313" key="3">
    <source>
        <dbReference type="Proteomes" id="UP000332933"/>
    </source>
</evidence>
<sequence length="344" mass="39600">MTECRTHRERYNAYMADYRRKSSGNVKALKETLLQLEAMYRPLLDAKNERIRGVLPWKEVARAMRDDSALSISQQRALIAQLREHHGTLQELHAWVHRVSRPLDALQSTWRDVSLPAHPHARGLAMQWISKRMHVHTEAIFQAHHFPPWNAPPQDDIWCDTDVTFAENELLYVSRRHIVDTVPLEAWCALVRNNVLGRLLIGNTTAHANTLVEEVSETNTSLHATVTASGESVRILCTEYAPSADHHTFVFQGIIDDERAPCHLRKQNRTAWFEFFRLPHGQTRARVLMTFSHSFVDRDAPVDLAQEAICRGFTLAPCPLMDQEETFRRQLLQEINANIAKLKQ</sequence>
<dbReference type="AlphaFoldDB" id="A0A485LCM8"/>
<dbReference type="EMBL" id="VJMH01006371">
    <property type="protein sequence ID" value="KAF0690573.1"/>
    <property type="molecule type" value="Genomic_DNA"/>
</dbReference>
<accession>A0A485LCM8</accession>
<organism evidence="2 3">
    <name type="scientific">Aphanomyces stellatus</name>
    <dbReference type="NCBI Taxonomy" id="120398"/>
    <lineage>
        <taxon>Eukaryota</taxon>
        <taxon>Sar</taxon>
        <taxon>Stramenopiles</taxon>
        <taxon>Oomycota</taxon>
        <taxon>Saprolegniomycetes</taxon>
        <taxon>Saprolegniales</taxon>
        <taxon>Verrucalvaceae</taxon>
        <taxon>Aphanomyces</taxon>
    </lineage>
</organism>
<dbReference type="Proteomes" id="UP000332933">
    <property type="component" value="Unassembled WGS sequence"/>
</dbReference>
<protein>
    <submittedName>
        <fullName evidence="2">Aste57867_18020 protein</fullName>
    </submittedName>
</protein>